<dbReference type="InterPro" id="IPR011761">
    <property type="entry name" value="ATP-grasp"/>
</dbReference>
<dbReference type="PROSITE" id="PS50975">
    <property type="entry name" value="ATP_GRASP"/>
    <property type="match status" value="1"/>
</dbReference>
<dbReference type="EMBL" id="AP014633">
    <property type="protein sequence ID" value="BAP57433.1"/>
    <property type="molecule type" value="Genomic_DNA"/>
</dbReference>
<dbReference type="GO" id="GO:0018169">
    <property type="term" value="F:ribosomal S6-glutamic acid ligase activity"/>
    <property type="evidence" value="ECO:0007669"/>
    <property type="project" value="TreeGrafter"/>
</dbReference>
<dbReference type="GO" id="GO:0005737">
    <property type="term" value="C:cytoplasm"/>
    <property type="evidence" value="ECO:0007669"/>
    <property type="project" value="TreeGrafter"/>
</dbReference>
<dbReference type="GO" id="GO:0009432">
    <property type="term" value="P:SOS response"/>
    <property type="evidence" value="ECO:0007669"/>
    <property type="project" value="TreeGrafter"/>
</dbReference>
<dbReference type="Gene3D" id="3.30.1490.20">
    <property type="entry name" value="ATP-grasp fold, A domain"/>
    <property type="match status" value="1"/>
</dbReference>
<dbReference type="InterPro" id="IPR025839">
    <property type="entry name" value="RLAN_dom"/>
</dbReference>
<evidence type="ECO:0000256" key="1">
    <source>
        <dbReference type="ARBA" id="ARBA00023211"/>
    </source>
</evidence>
<dbReference type="AlphaFoldDB" id="A0A090AGP3"/>
<dbReference type="HOGENOM" id="CLU_016765_0_0_6"/>
<evidence type="ECO:0000313" key="5">
    <source>
        <dbReference type="Proteomes" id="UP000031623"/>
    </source>
</evidence>
<dbReference type="GO" id="GO:0046872">
    <property type="term" value="F:metal ion binding"/>
    <property type="evidence" value="ECO:0007669"/>
    <property type="project" value="InterPro"/>
</dbReference>
<dbReference type="PANTHER" id="PTHR21621:SF0">
    <property type="entry name" value="BETA-CITRYLGLUTAMATE SYNTHASE B-RELATED"/>
    <property type="match status" value="1"/>
</dbReference>
<keyword evidence="1" id="KW-0464">Manganese</keyword>
<dbReference type="Proteomes" id="UP000031623">
    <property type="component" value="Chromosome"/>
</dbReference>
<evidence type="ECO:0000313" key="4">
    <source>
        <dbReference type="EMBL" id="BAP57433.1"/>
    </source>
</evidence>
<evidence type="ECO:0000259" key="3">
    <source>
        <dbReference type="PROSITE" id="PS50975"/>
    </source>
</evidence>
<keyword evidence="5" id="KW-1185">Reference proteome</keyword>
<dbReference type="SUPFAM" id="SSF56059">
    <property type="entry name" value="Glutathione synthetase ATP-binding domain-like"/>
    <property type="match status" value="1"/>
</dbReference>
<dbReference type="PANTHER" id="PTHR21621">
    <property type="entry name" value="RIBOSOMAL PROTEIN S6 MODIFICATION PROTEIN"/>
    <property type="match status" value="1"/>
</dbReference>
<dbReference type="Gene3D" id="3.30.470.20">
    <property type="entry name" value="ATP-grasp fold, B domain"/>
    <property type="match status" value="1"/>
</dbReference>
<dbReference type="OrthoDB" id="9800957at2"/>
<name>A0A090AGP3_9GAMM</name>
<dbReference type="Pfam" id="PF14401">
    <property type="entry name" value="RLAN"/>
    <property type="match status" value="1"/>
</dbReference>
<gene>
    <name evidence="4" type="ORF">THII_3136</name>
</gene>
<dbReference type="GO" id="GO:0005524">
    <property type="term" value="F:ATP binding"/>
    <property type="evidence" value="ECO:0007669"/>
    <property type="project" value="UniProtKB-UniRule"/>
</dbReference>
<feature type="domain" description="ATP-grasp" evidence="3">
    <location>
        <begin position="291"/>
        <end position="484"/>
    </location>
</feature>
<keyword evidence="2" id="KW-0547">Nucleotide-binding</keyword>
<keyword evidence="4" id="KW-0436">Ligase</keyword>
<organism evidence="4 5">
    <name type="scientific">Thioploca ingrica</name>
    <dbReference type="NCBI Taxonomy" id="40754"/>
    <lineage>
        <taxon>Bacteria</taxon>
        <taxon>Pseudomonadati</taxon>
        <taxon>Pseudomonadota</taxon>
        <taxon>Gammaproteobacteria</taxon>
        <taxon>Thiotrichales</taxon>
        <taxon>Thiotrichaceae</taxon>
        <taxon>Thioploca</taxon>
    </lineage>
</organism>
<sequence>MSSHLIIVEKEADWQPSFLDMQVITVKDYLVEPEYFTLQNAKLINLCRSYRYLSQGYYCSLLAEARHHRIIPTVRTLRDLSSKAIYSLNIESLDELLQQSFNNQQYPQTTDRLELVIFFGQCEFPALQKLAQQLFATFACPLLKVEFRHQKQWSIYAIRILQLNALIDKQYEFFIKALNTYTLRKTSIRKRRRVYRYDLAILHNPQETLPPSNTAALRKFVDVGHKLDIDVDLITKKDYSRLAEYDALFIRETTAIEHYTYRFAKKAENENLVVIDDPDSILRCTNKVYLAELLKSHKVPVPKTVILYKGSAYTRRIEAELDYPVVLKIPDGAFSRGVFKAYNRQELTNKVGELFKTSDIILAQEYLYTPYDWRIGILNRKPLYACQYFMSDAHWQIVKHDTETGHYDEGRFHTFELTDVPEKVIKTALRSASYIGDGLYGVDLKETEQGIVVIEVNDNPNLDEGVENAVLKNELYAIILREFIRRIERKSRHFR</sequence>
<reference evidence="4 5" key="1">
    <citation type="journal article" date="2014" name="ISME J.">
        <title>Ecophysiology of Thioploca ingrica as revealed by the complete genome sequence supplemented with proteomic evidence.</title>
        <authorList>
            <person name="Kojima H."/>
            <person name="Ogura Y."/>
            <person name="Yamamoto N."/>
            <person name="Togashi T."/>
            <person name="Mori H."/>
            <person name="Watanabe T."/>
            <person name="Nemoto F."/>
            <person name="Kurokawa K."/>
            <person name="Hayashi T."/>
            <person name="Fukui M."/>
        </authorList>
    </citation>
    <scope>NUCLEOTIDE SEQUENCE [LARGE SCALE GENOMIC DNA]</scope>
</reference>
<dbReference type="InterPro" id="IPR013815">
    <property type="entry name" value="ATP_grasp_subdomain_1"/>
</dbReference>
<evidence type="ECO:0000256" key="2">
    <source>
        <dbReference type="PROSITE-ProRule" id="PRU00409"/>
    </source>
</evidence>
<dbReference type="KEGG" id="tig:THII_3136"/>
<accession>A0A090AGP3</accession>
<keyword evidence="2" id="KW-0067">ATP-binding</keyword>
<dbReference type="InterPro" id="IPR013651">
    <property type="entry name" value="ATP-grasp_RimK-type"/>
</dbReference>
<dbReference type="Pfam" id="PF08443">
    <property type="entry name" value="RimK"/>
    <property type="match status" value="1"/>
</dbReference>
<proteinExistence type="predicted"/>
<protein>
    <submittedName>
        <fullName evidence="4">Carboxylate--amine ligase</fullName>
    </submittedName>
</protein>